<dbReference type="Proteomes" id="UP000681720">
    <property type="component" value="Unassembled WGS sequence"/>
</dbReference>
<evidence type="ECO:0000256" key="1">
    <source>
        <dbReference type="SAM" id="MobiDB-lite"/>
    </source>
</evidence>
<feature type="region of interest" description="Disordered" evidence="1">
    <location>
        <begin position="189"/>
        <end position="213"/>
    </location>
</feature>
<feature type="region of interest" description="Disordered" evidence="1">
    <location>
        <begin position="60"/>
        <end position="91"/>
    </location>
</feature>
<dbReference type="AlphaFoldDB" id="A0A8S3IGG3"/>
<protein>
    <submittedName>
        <fullName evidence="2">Uncharacterized protein</fullName>
    </submittedName>
</protein>
<dbReference type="EMBL" id="CAJOBJ010345262">
    <property type="protein sequence ID" value="CAF5200444.1"/>
    <property type="molecule type" value="Genomic_DNA"/>
</dbReference>
<proteinExistence type="predicted"/>
<comment type="caution">
    <text evidence="2">The sequence shown here is derived from an EMBL/GenBank/DDBJ whole genome shotgun (WGS) entry which is preliminary data.</text>
</comment>
<feature type="compositionally biased region" description="Low complexity" evidence="1">
    <location>
        <begin position="81"/>
        <end position="91"/>
    </location>
</feature>
<gene>
    <name evidence="2" type="ORF">GIL414_LOCUS76403</name>
</gene>
<reference evidence="2" key="1">
    <citation type="submission" date="2021-02" db="EMBL/GenBank/DDBJ databases">
        <authorList>
            <person name="Nowell W R."/>
        </authorList>
    </citation>
    <scope>NUCLEOTIDE SEQUENCE</scope>
</reference>
<accession>A0A8S3IGG3</accession>
<organism evidence="2 3">
    <name type="scientific">Rotaria magnacalcarata</name>
    <dbReference type="NCBI Taxonomy" id="392030"/>
    <lineage>
        <taxon>Eukaryota</taxon>
        <taxon>Metazoa</taxon>
        <taxon>Spiralia</taxon>
        <taxon>Gnathifera</taxon>
        <taxon>Rotifera</taxon>
        <taxon>Eurotatoria</taxon>
        <taxon>Bdelloidea</taxon>
        <taxon>Philodinida</taxon>
        <taxon>Philodinidae</taxon>
        <taxon>Rotaria</taxon>
    </lineage>
</organism>
<name>A0A8S3IGG3_9BILA</name>
<sequence>MYIYEKKKKGHYHISNTVSEKHNNSYKGENEDDSAELDAIISELRDFKIQFEECSNHSSSTSNQLLVKKSHKMEQSTNHPSSTITSSSSISNTNGCVNELRTLEDQLEAALASLTLTINDCTTTNVDSQQQRSSGSSACSSGLGDEITNDSSNLYNNTLNTNNQTTTTTTTVSFTTKIATRNTADDCDSAFSDSGSTDKVAVPNHDESVRVPF</sequence>
<evidence type="ECO:0000313" key="3">
    <source>
        <dbReference type="Proteomes" id="UP000681720"/>
    </source>
</evidence>
<evidence type="ECO:0000313" key="2">
    <source>
        <dbReference type="EMBL" id="CAF5200444.1"/>
    </source>
</evidence>
<feature type="compositionally biased region" description="Basic and acidic residues" evidence="1">
    <location>
        <begin position="204"/>
        <end position="213"/>
    </location>
</feature>